<dbReference type="KEGG" id="ahe:Arch_1142"/>
<dbReference type="PANTHER" id="PTHR33594">
    <property type="entry name" value="SUPERFAMILY HYDROLASE, PUTATIVE (AFU_ORTHOLOGUE AFUA_1G03035)-RELATED"/>
    <property type="match status" value="1"/>
</dbReference>
<feature type="domain" description="HD/PDEase" evidence="1">
    <location>
        <begin position="18"/>
        <end position="137"/>
    </location>
</feature>
<dbReference type="EMBL" id="CP002045">
    <property type="protein sequence ID" value="ADH92855.1"/>
    <property type="molecule type" value="Genomic_DNA"/>
</dbReference>
<dbReference type="HOGENOM" id="CLU_036524_2_2_11"/>
<dbReference type="SMART" id="SM00471">
    <property type="entry name" value="HDc"/>
    <property type="match status" value="1"/>
</dbReference>
<dbReference type="Gene3D" id="1.10.472.50">
    <property type="entry name" value="HD-domain/PDEase-like"/>
    <property type="match status" value="1"/>
</dbReference>
<dbReference type="InterPro" id="IPR006674">
    <property type="entry name" value="HD_domain"/>
</dbReference>
<organism evidence="2 3">
    <name type="scientific">Arcanobacterium haemolyticum (strain ATCC 9345 / DSM 20595 / CCM 5947 / CCUG 17215 / LMG 16163 / NBRC 15585 / NCTC 8452 / 11018)</name>
    <dbReference type="NCBI Taxonomy" id="644284"/>
    <lineage>
        <taxon>Bacteria</taxon>
        <taxon>Bacillati</taxon>
        <taxon>Actinomycetota</taxon>
        <taxon>Actinomycetes</taxon>
        <taxon>Actinomycetales</taxon>
        <taxon>Actinomycetaceae</taxon>
        <taxon>Arcanobacterium</taxon>
    </lineage>
</organism>
<dbReference type="Pfam" id="PF01966">
    <property type="entry name" value="HD"/>
    <property type="match status" value="1"/>
</dbReference>
<dbReference type="InterPro" id="IPR003607">
    <property type="entry name" value="HD/PDEase_dom"/>
</dbReference>
<evidence type="ECO:0000313" key="3">
    <source>
        <dbReference type="Proteomes" id="UP000000376"/>
    </source>
</evidence>
<dbReference type="Gene3D" id="1.20.58.1910">
    <property type="match status" value="1"/>
</dbReference>
<dbReference type="AlphaFoldDB" id="D7BPK6"/>
<name>D7BPK6_ARCHD</name>
<keyword evidence="3" id="KW-1185">Reference proteome</keyword>
<dbReference type="eggNOG" id="COG1418">
    <property type="taxonomic scope" value="Bacteria"/>
</dbReference>
<sequence>MTIEAVHDYAYRIYAQDKSGHGMDHINRVVALCRHIIADMPADADIDSDIILTAAYVHDTIDPKVVSDVPKARQDLIEFLESQNYPAEQQAEIFHIIDHMSFSKNLAQRQELTLNGQIVQDADRLDAIGAIGIARAFYYGGSFGDDLYDPTIAPRDLTTEKNYRTHSTVINHFYEKLFTLKEALNTPAAKRIGELRDERMRSFVVDFISEWNGRP</sequence>
<protein>
    <submittedName>
        <fullName evidence="2">Metal dependent phosphohydrolase</fullName>
    </submittedName>
</protein>
<evidence type="ECO:0000259" key="1">
    <source>
        <dbReference type="SMART" id="SM00471"/>
    </source>
</evidence>
<reference evidence="2 3" key="1">
    <citation type="journal article" date="2010" name="Stand. Genomic Sci.">
        <title>Complete genome sequence of Arcanobacterium haemolyticum type strain (11018).</title>
        <authorList>
            <person name="Yasawong M."/>
            <person name="Teshima H."/>
            <person name="Lapidus A."/>
            <person name="Nolan M."/>
            <person name="Lucas S."/>
            <person name="Glavina Del Rio T."/>
            <person name="Tice H."/>
            <person name="Cheng J."/>
            <person name="Bruce D."/>
            <person name="Detter C."/>
            <person name="Tapia R."/>
            <person name="Han C."/>
            <person name="Goodwin L."/>
            <person name="Pitluck S."/>
            <person name="Liolios K."/>
            <person name="Ivanova N."/>
            <person name="Mavromatis K."/>
            <person name="Mikhailova N."/>
            <person name="Pati A."/>
            <person name="Chen A."/>
            <person name="Palaniappan K."/>
            <person name="Land M."/>
            <person name="Hauser L."/>
            <person name="Chang Y."/>
            <person name="Jeffries C."/>
            <person name="Rohde M."/>
            <person name="Sikorski J."/>
            <person name="Pukall R."/>
            <person name="Goker M."/>
            <person name="Woyke T."/>
            <person name="Bristow J."/>
            <person name="Eisen J."/>
            <person name="Markowitz V."/>
            <person name="Hugenholtz P."/>
            <person name="Kyrpides N."/>
            <person name="Klenk H."/>
        </authorList>
    </citation>
    <scope>NUCLEOTIDE SEQUENCE [LARGE SCALE GENOMIC DNA]</scope>
    <source>
        <strain evidence="3">ATCC 9345 / DSM 20595 / CCUG 17215 / LMG 16163 / NBRC 15585 / NCTC 8452 / 11018</strain>
    </source>
</reference>
<dbReference type="OrthoDB" id="9797344at2"/>
<gene>
    <name evidence="2" type="ordered locus">Arch_1142</name>
</gene>
<dbReference type="CDD" id="cd00077">
    <property type="entry name" value="HDc"/>
    <property type="match status" value="1"/>
</dbReference>
<dbReference type="Proteomes" id="UP000000376">
    <property type="component" value="Chromosome"/>
</dbReference>
<dbReference type="SUPFAM" id="SSF109604">
    <property type="entry name" value="HD-domain/PDEase-like"/>
    <property type="match status" value="1"/>
</dbReference>
<dbReference type="STRING" id="644284.Arch_1142"/>
<dbReference type="PANTHER" id="PTHR33594:SF1">
    <property type="entry name" value="HD_PDEASE DOMAIN-CONTAINING PROTEIN"/>
    <property type="match status" value="1"/>
</dbReference>
<proteinExistence type="predicted"/>
<dbReference type="RefSeq" id="WP_013170349.1">
    <property type="nucleotide sequence ID" value="NC_014218.1"/>
</dbReference>
<evidence type="ECO:0000313" key="2">
    <source>
        <dbReference type="EMBL" id="ADH92855.1"/>
    </source>
</evidence>
<accession>D7BPK6</accession>